<dbReference type="RefSeq" id="WP_096353642.1">
    <property type="nucleotide sequence ID" value="NZ_AP017313.1"/>
</dbReference>
<accession>A0A110B093</accession>
<dbReference type="Pfam" id="PF01075">
    <property type="entry name" value="Glyco_transf_9"/>
    <property type="match status" value="1"/>
</dbReference>
<dbReference type="OrthoDB" id="642366at2"/>
<name>A0A110B093_9SPHI</name>
<evidence type="ECO:0000313" key="1">
    <source>
        <dbReference type="EMBL" id="BAU55360.1"/>
    </source>
</evidence>
<protein>
    <submittedName>
        <fullName evidence="1">ADP-heptose--LPS heptosyltransferase 2</fullName>
        <ecNumber evidence="1">2.-.-.-</ecNumber>
    </submittedName>
</protein>
<dbReference type="EMBL" id="AP017313">
    <property type="protein sequence ID" value="BAU55360.1"/>
    <property type="molecule type" value="Genomic_DNA"/>
</dbReference>
<dbReference type="PANTHER" id="PTHR30160">
    <property type="entry name" value="TETRAACYLDISACCHARIDE 4'-KINASE-RELATED"/>
    <property type="match status" value="1"/>
</dbReference>
<evidence type="ECO:0000313" key="2">
    <source>
        <dbReference type="Proteomes" id="UP000218263"/>
    </source>
</evidence>
<keyword evidence="1" id="KW-0808">Transferase</keyword>
<keyword evidence="2" id="KW-1185">Reference proteome</keyword>
<dbReference type="Proteomes" id="UP000218263">
    <property type="component" value="Chromosome"/>
</dbReference>
<sequence length="342" mass="37824">MLKVSNLKSQTSNLKILIRLPNWLGDVVMSTAFVSAVRELYPASSIDVIIKKELAGIASLVPGLRKVHSFSKQENKGLAGVFRFGKKMRTEQYDLFFNLPESLSSLVMGWATGAKQRVGFGKEGGFFLLTHHYKKPKNIHRVDEYISLLEQFTGKTISNRQVSLQVQKPGKPITDWVLVNFNSEASSRRMPIEKAKSLLNLLTNHFKEVEFTFVGAPKEAPFIDEIINGAENIGRIRNFAGKTDLVSLTHLMAGCTAMITTDSGPAHLANSVNTPVIVLFGAGNEHNTAPYNTHNLTVLRAGKLDCEPCVKNTCKLYGIPKCMQLLDDLLIINALSVYLPHA</sequence>
<organism evidence="1 2">
    <name type="scientific">Mucilaginibacter gotjawali</name>
    <dbReference type="NCBI Taxonomy" id="1550579"/>
    <lineage>
        <taxon>Bacteria</taxon>
        <taxon>Pseudomonadati</taxon>
        <taxon>Bacteroidota</taxon>
        <taxon>Sphingobacteriia</taxon>
        <taxon>Sphingobacteriales</taxon>
        <taxon>Sphingobacteriaceae</taxon>
        <taxon>Mucilaginibacter</taxon>
    </lineage>
</organism>
<dbReference type="PANTHER" id="PTHR30160:SF7">
    <property type="entry name" value="ADP-HEPTOSE--LPS HEPTOSYLTRANSFERASE 2"/>
    <property type="match status" value="1"/>
</dbReference>
<proteinExistence type="predicted"/>
<dbReference type="GO" id="GO:0008713">
    <property type="term" value="F:ADP-heptose-lipopolysaccharide heptosyltransferase activity"/>
    <property type="evidence" value="ECO:0007669"/>
    <property type="project" value="TreeGrafter"/>
</dbReference>
<gene>
    <name evidence="1" type="primary">rfaF</name>
    <name evidence="1" type="ORF">MgSA37_03544</name>
</gene>
<dbReference type="InterPro" id="IPR051199">
    <property type="entry name" value="LPS_LOS_Heptosyltrfase"/>
</dbReference>
<dbReference type="SUPFAM" id="SSF53756">
    <property type="entry name" value="UDP-Glycosyltransferase/glycogen phosphorylase"/>
    <property type="match status" value="1"/>
</dbReference>
<dbReference type="Gene3D" id="3.40.50.2000">
    <property type="entry name" value="Glycogen Phosphorylase B"/>
    <property type="match status" value="2"/>
</dbReference>
<dbReference type="GO" id="GO:0005829">
    <property type="term" value="C:cytosol"/>
    <property type="evidence" value="ECO:0007669"/>
    <property type="project" value="TreeGrafter"/>
</dbReference>
<dbReference type="CDD" id="cd03789">
    <property type="entry name" value="GT9_LPS_heptosyltransferase"/>
    <property type="match status" value="1"/>
</dbReference>
<dbReference type="KEGG" id="mgot:MgSA37_03544"/>
<dbReference type="InterPro" id="IPR002201">
    <property type="entry name" value="Glyco_trans_9"/>
</dbReference>
<dbReference type="EC" id="2.-.-.-" evidence="1"/>
<dbReference type="GO" id="GO:0009244">
    <property type="term" value="P:lipopolysaccharide core region biosynthetic process"/>
    <property type="evidence" value="ECO:0007669"/>
    <property type="project" value="TreeGrafter"/>
</dbReference>
<reference evidence="1 2" key="1">
    <citation type="submission" date="2015-12" db="EMBL/GenBank/DDBJ databases">
        <title>Genome sequence of Mucilaginibacter gotjawali.</title>
        <authorList>
            <person name="Lee J.S."/>
            <person name="Lee K.C."/>
            <person name="Kim K.K."/>
            <person name="Lee B.W."/>
        </authorList>
    </citation>
    <scope>NUCLEOTIDE SEQUENCE [LARGE SCALE GENOMIC DNA]</scope>
    <source>
        <strain evidence="1 2">SA3-7</strain>
    </source>
</reference>
<dbReference type="AlphaFoldDB" id="A0A110B093"/>